<name>A0A6C0GIN0_9BACT</name>
<proteinExistence type="predicted"/>
<dbReference type="AlphaFoldDB" id="A0A6C0GIN0"/>
<accession>A0A6C0GIN0</accession>
<protein>
    <recommendedName>
        <fullName evidence="4">DoxX family protein</fullName>
    </recommendedName>
</protein>
<keyword evidence="1" id="KW-1133">Transmembrane helix</keyword>
<dbReference type="RefSeq" id="WP_162443933.1">
    <property type="nucleotide sequence ID" value="NZ_CP048222.1"/>
</dbReference>
<dbReference type="Proteomes" id="UP000480178">
    <property type="component" value="Chromosome"/>
</dbReference>
<evidence type="ECO:0000313" key="2">
    <source>
        <dbReference type="EMBL" id="QHT67911.1"/>
    </source>
</evidence>
<feature type="transmembrane region" description="Helical" evidence="1">
    <location>
        <begin position="138"/>
        <end position="157"/>
    </location>
</feature>
<feature type="transmembrane region" description="Helical" evidence="1">
    <location>
        <begin position="50"/>
        <end position="73"/>
    </location>
</feature>
<reference evidence="2 3" key="1">
    <citation type="submission" date="2020-01" db="EMBL/GenBank/DDBJ databases">
        <authorList>
            <person name="Kim M.K."/>
        </authorList>
    </citation>
    <scope>NUCLEOTIDE SEQUENCE [LARGE SCALE GENOMIC DNA]</scope>
    <source>
        <strain evidence="2 3">172606-1</strain>
    </source>
</reference>
<evidence type="ECO:0008006" key="4">
    <source>
        <dbReference type="Google" id="ProtNLM"/>
    </source>
</evidence>
<evidence type="ECO:0000256" key="1">
    <source>
        <dbReference type="SAM" id="Phobius"/>
    </source>
</evidence>
<feature type="transmembrane region" description="Helical" evidence="1">
    <location>
        <begin position="85"/>
        <end position="104"/>
    </location>
</feature>
<keyword evidence="1" id="KW-0472">Membrane</keyword>
<gene>
    <name evidence="2" type="ORF">GXP67_15325</name>
</gene>
<dbReference type="KEGG" id="rhoz:GXP67_15325"/>
<keyword evidence="1" id="KW-0812">Transmembrane</keyword>
<sequence length="171" mass="18871">MLTRSNIHSSKNYESTSMAPHYLNLFVQPSKPEPNESTTKSLSAYLKMKVVYTILQIMVSLVFILGGILLWIADIPVYLFSFQSGIPVSFLYGMSIIATLLALIQLFPVTSFAAQLGLTLMSIAVFSVHLILGSPLYLLLPALLLLILTLSTICLNYKLASPDTTSYQAFE</sequence>
<feature type="transmembrane region" description="Helical" evidence="1">
    <location>
        <begin position="111"/>
        <end position="132"/>
    </location>
</feature>
<keyword evidence="3" id="KW-1185">Reference proteome</keyword>
<organism evidence="2 3">
    <name type="scientific">Rhodocytophaga rosea</name>
    <dbReference type="NCBI Taxonomy" id="2704465"/>
    <lineage>
        <taxon>Bacteria</taxon>
        <taxon>Pseudomonadati</taxon>
        <taxon>Bacteroidota</taxon>
        <taxon>Cytophagia</taxon>
        <taxon>Cytophagales</taxon>
        <taxon>Rhodocytophagaceae</taxon>
        <taxon>Rhodocytophaga</taxon>
    </lineage>
</organism>
<dbReference type="EMBL" id="CP048222">
    <property type="protein sequence ID" value="QHT67911.1"/>
    <property type="molecule type" value="Genomic_DNA"/>
</dbReference>
<evidence type="ECO:0000313" key="3">
    <source>
        <dbReference type="Proteomes" id="UP000480178"/>
    </source>
</evidence>